<protein>
    <submittedName>
        <fullName evidence="3">Plastocyanin</fullName>
    </submittedName>
</protein>
<accession>A0ABT8M4W8</accession>
<evidence type="ECO:0000259" key="1">
    <source>
        <dbReference type="Pfam" id="PF07995"/>
    </source>
</evidence>
<feature type="domain" description="Glucose/Sorbosone dehydrogenase" evidence="1">
    <location>
        <begin position="91"/>
        <end position="265"/>
    </location>
</feature>
<evidence type="ECO:0000313" key="4">
    <source>
        <dbReference type="Proteomes" id="UP001168423"/>
    </source>
</evidence>
<evidence type="ECO:0000313" key="3">
    <source>
        <dbReference type="EMBL" id="MDN7013648.1"/>
    </source>
</evidence>
<dbReference type="InterPro" id="IPR011041">
    <property type="entry name" value="Quinoprot_gluc/sorb_DH_b-prop"/>
</dbReference>
<dbReference type="Gene3D" id="2.120.10.30">
    <property type="entry name" value="TolB, C-terminal domain"/>
    <property type="match status" value="1"/>
</dbReference>
<dbReference type="Pfam" id="PF07995">
    <property type="entry name" value="GSDH"/>
    <property type="match status" value="2"/>
</dbReference>
<evidence type="ECO:0000259" key="2">
    <source>
        <dbReference type="Pfam" id="PF13473"/>
    </source>
</evidence>
<feature type="domain" description="EfeO-type cupredoxin-like" evidence="2">
    <location>
        <begin position="609"/>
        <end position="708"/>
    </location>
</feature>
<dbReference type="EMBL" id="VCYI01000017">
    <property type="protein sequence ID" value="MDN7013648.1"/>
    <property type="molecule type" value="Genomic_DNA"/>
</dbReference>
<keyword evidence="4" id="KW-1185">Reference proteome</keyword>
<gene>
    <name evidence="3" type="ORF">FGW20_11510</name>
</gene>
<proteinExistence type="predicted"/>
<organism evidence="3 4">
    <name type="scientific">Methanoculleus methanifontis</name>
    <dbReference type="NCBI Taxonomy" id="2584086"/>
    <lineage>
        <taxon>Archaea</taxon>
        <taxon>Methanobacteriati</taxon>
        <taxon>Methanobacteriota</taxon>
        <taxon>Stenosarchaea group</taxon>
        <taxon>Methanomicrobia</taxon>
        <taxon>Methanomicrobiales</taxon>
        <taxon>Methanomicrobiaceae</taxon>
        <taxon>Methanoculleus</taxon>
    </lineage>
</organism>
<dbReference type="PANTHER" id="PTHR19328:SF75">
    <property type="entry name" value="ALDOSE SUGAR DEHYDROGENASE YLII"/>
    <property type="match status" value="1"/>
</dbReference>
<dbReference type="InterPro" id="IPR008972">
    <property type="entry name" value="Cupredoxin"/>
</dbReference>
<reference evidence="3" key="1">
    <citation type="submission" date="2019-05" db="EMBL/GenBank/DDBJ databases">
        <title>Isolation and characterization of methanogens from the cold seep sediment at Four-Way Closure Ridge.</title>
        <authorList>
            <person name="You Y.-T."/>
            <person name="Chen S.-C."/>
            <person name="Zhang W.-L."/>
            <person name="Lai M.-C."/>
        </authorList>
    </citation>
    <scope>NUCLEOTIDE SEQUENCE</scope>
    <source>
        <strain evidence="3">FWC-SCC3</strain>
    </source>
</reference>
<dbReference type="InterPro" id="IPR011042">
    <property type="entry name" value="6-blade_b-propeller_TolB-like"/>
</dbReference>
<dbReference type="InterPro" id="IPR028096">
    <property type="entry name" value="EfeO_Cupredoxin"/>
</dbReference>
<dbReference type="Gene3D" id="2.60.40.420">
    <property type="entry name" value="Cupredoxins - blue copper proteins"/>
    <property type="match status" value="1"/>
</dbReference>
<dbReference type="Pfam" id="PF13473">
    <property type="entry name" value="Cupredoxin_1"/>
    <property type="match status" value="1"/>
</dbReference>
<dbReference type="SUPFAM" id="SSF49503">
    <property type="entry name" value="Cupredoxins"/>
    <property type="match status" value="1"/>
</dbReference>
<dbReference type="Proteomes" id="UP001168423">
    <property type="component" value="Unassembled WGS sequence"/>
</dbReference>
<dbReference type="InterPro" id="IPR012938">
    <property type="entry name" value="Glc/Sorbosone_DH"/>
</dbReference>
<feature type="domain" description="Glucose/Sorbosone dehydrogenase" evidence="1">
    <location>
        <begin position="286"/>
        <end position="351"/>
    </location>
</feature>
<dbReference type="PANTHER" id="PTHR19328">
    <property type="entry name" value="HEDGEHOG-INTERACTING PROTEIN"/>
    <property type="match status" value="1"/>
</dbReference>
<dbReference type="SUPFAM" id="SSF50952">
    <property type="entry name" value="Soluble quinoprotein glucose dehydrogenase"/>
    <property type="match status" value="1"/>
</dbReference>
<comment type="caution">
    <text evidence="3">The sequence shown here is derived from an EMBL/GenBank/DDBJ whole genome shotgun (WGS) entry which is preliminary data.</text>
</comment>
<sequence>MISVLVLLALAGVAGAGVYPNGGTDLTQTPAPDAANVTATAANLTNAGSPYAAEFQDNTSTTPLTGETLNVSLEPVVEDLVAPLMLTDAGDDSGRLFVVDQVGTVSIIDENGTLVEEPFLDVRDRMVDLNPSYDERGLLSIAFHPDFGENGRVFAFYTVPLREGAPDGWDSTNRLSAFRVDSTNPDRVDATTEEILMEIDNPQSNHNGGSIAFGPRDGYLYVPLGDGGAANDNGTGHTPEIGNAQDLTNIYGSVLRIDVDNVTAENVTEPPENATWTTAAGSLYGIPADNPFAGNASVPPEIYAYGLRNPAYISFDAEGNLFAADAGQDLFEEVSIVTKGGNYGWRLMEGTHCFDPENPETPPATCPANGSSGDPLIGPVIEGGRDLGVVFVGGRVYNGTALPDLSGRYVFGYWSTGFDVANATLLVATPPAEWNASAFPDSAENLTPEDVAMWSLQRLNVTPTGTLDAYLLGFGEDADAELYALTSEDAGPDTGNATGAVWKIVPANVTETPAENVTVVPGAGVTTTPAATANVTTTPAATANVTTTPAATANVTTTPAATANVTTTPAATANVTTTPAATANVTTTPAATENVTTTPAATANVTTTPAPGTQNVTMGIAAEAIAFNTSTITVPAGADVTMVFDNQDTGIPHNVAVYTDSTAAEEIFVGEIIDGPAEVTYTFTAPEEPGTYYFRCDVHPSMDGDFVVE</sequence>
<name>A0ABT8M4W8_9EURY</name>